<feature type="domain" description="Ribosomal RNA small subunit methyltransferase E PUA-like" evidence="12">
    <location>
        <begin position="20"/>
        <end position="64"/>
    </location>
</feature>
<keyword evidence="4 10" id="KW-0698">rRNA processing</keyword>
<dbReference type="PANTHER" id="PTHR30027">
    <property type="entry name" value="RIBOSOMAL RNA SMALL SUBUNIT METHYLTRANSFERASE E"/>
    <property type="match status" value="1"/>
</dbReference>
<evidence type="ECO:0000313" key="13">
    <source>
        <dbReference type="EMBL" id="SBW04037.1"/>
    </source>
</evidence>
<dbReference type="Gene3D" id="3.40.1280.10">
    <property type="match status" value="1"/>
</dbReference>
<comment type="function">
    <text evidence="8 10">Specifically methylates the N3 position of the uracil ring of uridine 1498 (m3U1498) in 16S rRNA. Acts on the fully assembled 30S ribosomal subunit.</text>
</comment>
<dbReference type="PANTHER" id="PTHR30027:SF3">
    <property type="entry name" value="16S RRNA (URACIL(1498)-N(3))-METHYLTRANSFERASE"/>
    <property type="match status" value="1"/>
</dbReference>
<reference evidence="13" key="1">
    <citation type="submission" date="2016-04" db="EMBL/GenBank/DDBJ databases">
        <authorList>
            <person name="Evans L.H."/>
            <person name="Alamgir A."/>
            <person name="Owens N."/>
            <person name="Weber N.D."/>
            <person name="Virtaneva K."/>
            <person name="Barbian K."/>
            <person name="Babar A."/>
            <person name="Rosenke K."/>
        </authorList>
    </citation>
    <scope>NUCLEOTIDE SEQUENCE</scope>
    <source>
        <strain evidence="13">86-2</strain>
    </source>
</reference>
<evidence type="ECO:0000256" key="7">
    <source>
        <dbReference type="ARBA" id="ARBA00022691"/>
    </source>
</evidence>
<dbReference type="EC" id="2.1.1.193" evidence="10"/>
<dbReference type="InterPro" id="IPR029026">
    <property type="entry name" value="tRNA_m1G_MTases_N"/>
</dbReference>
<dbReference type="SUPFAM" id="SSF75217">
    <property type="entry name" value="alpha/beta knot"/>
    <property type="match status" value="1"/>
</dbReference>
<evidence type="ECO:0000259" key="11">
    <source>
        <dbReference type="Pfam" id="PF04452"/>
    </source>
</evidence>
<dbReference type="Gene3D" id="2.40.240.20">
    <property type="entry name" value="Hypothetical PUA domain-like, domain 1"/>
    <property type="match status" value="1"/>
</dbReference>
<keyword evidence="6 10" id="KW-0808">Transferase</keyword>
<evidence type="ECO:0000259" key="12">
    <source>
        <dbReference type="Pfam" id="PF20260"/>
    </source>
</evidence>
<dbReference type="InterPro" id="IPR046887">
    <property type="entry name" value="RsmE_PUA-like"/>
</dbReference>
<dbReference type="GO" id="GO:0070042">
    <property type="term" value="F:rRNA (uridine-N3-)-methyltransferase activity"/>
    <property type="evidence" value="ECO:0007669"/>
    <property type="project" value="TreeGrafter"/>
</dbReference>
<evidence type="ECO:0000256" key="10">
    <source>
        <dbReference type="PIRNR" id="PIRNR015601"/>
    </source>
</evidence>
<dbReference type="Pfam" id="PF20260">
    <property type="entry name" value="PUA_4"/>
    <property type="match status" value="1"/>
</dbReference>
<dbReference type="CDD" id="cd18084">
    <property type="entry name" value="RsmE-like"/>
    <property type="match status" value="1"/>
</dbReference>
<dbReference type="RefSeq" id="WP_291030660.1">
    <property type="nucleotide sequence ID" value="NZ_CALESN010000061.1"/>
</dbReference>
<gene>
    <name evidence="13" type="ORF">KL86DYS2_12542</name>
</gene>
<dbReference type="PIRSF" id="PIRSF015601">
    <property type="entry name" value="MTase_slr0722"/>
    <property type="match status" value="1"/>
</dbReference>
<dbReference type="GO" id="GO:0070475">
    <property type="term" value="P:rRNA base methylation"/>
    <property type="evidence" value="ECO:0007669"/>
    <property type="project" value="TreeGrafter"/>
</dbReference>
<dbReference type="InterPro" id="IPR046886">
    <property type="entry name" value="RsmE_MTase_dom"/>
</dbReference>
<keyword evidence="7 10" id="KW-0949">S-adenosyl-L-methionine</keyword>
<proteinExistence type="inferred from homology"/>
<dbReference type="GO" id="GO:0005737">
    <property type="term" value="C:cytoplasm"/>
    <property type="evidence" value="ECO:0007669"/>
    <property type="project" value="UniProtKB-SubCell"/>
</dbReference>
<keyword evidence="5 10" id="KW-0489">Methyltransferase</keyword>
<dbReference type="InterPro" id="IPR015947">
    <property type="entry name" value="PUA-like_sf"/>
</dbReference>
<dbReference type="SUPFAM" id="SSF88697">
    <property type="entry name" value="PUA domain-like"/>
    <property type="match status" value="1"/>
</dbReference>
<feature type="domain" description="Ribosomal RNA small subunit methyltransferase E methyltransferase" evidence="11">
    <location>
        <begin position="73"/>
        <end position="229"/>
    </location>
</feature>
<evidence type="ECO:0000256" key="6">
    <source>
        <dbReference type="ARBA" id="ARBA00022679"/>
    </source>
</evidence>
<evidence type="ECO:0000256" key="8">
    <source>
        <dbReference type="ARBA" id="ARBA00025699"/>
    </source>
</evidence>
<sequence length="234" mass="26774">MDKTIFYTPDILSNPELPLEEAQHCIKVLRKKEGDEILLTDGKGSFYDAEIIQANPKHCHVNILKTIVQPKNWECNIHIAFAPTKNIDRIEWFAEKATEIGIDRFSPLLCQHSERREIKLQRIEKILVSAMKQSQKAILPQLDEMQSFSKFVKQDFEGQKFIAHCYPSEKKSLKDAYKLGENVLILIGPEGDFSEQEVEEAIKNGFQPVTLGESRLRTETAALAACHSIHVLNW</sequence>
<evidence type="ECO:0000256" key="1">
    <source>
        <dbReference type="ARBA" id="ARBA00004496"/>
    </source>
</evidence>
<comment type="subcellular location">
    <subcellularLocation>
        <location evidence="1 10">Cytoplasm</location>
    </subcellularLocation>
</comment>
<name>A0A212JXA4_9BACT</name>
<protein>
    <recommendedName>
        <fullName evidence="10">Ribosomal RNA small subunit methyltransferase E</fullName>
        <ecNumber evidence="10">2.1.1.193</ecNumber>
    </recommendedName>
</protein>
<keyword evidence="3 10" id="KW-0963">Cytoplasm</keyword>
<dbReference type="InterPro" id="IPR006700">
    <property type="entry name" value="RsmE"/>
</dbReference>
<dbReference type="EMBL" id="FLUL01000001">
    <property type="protein sequence ID" value="SBW04037.1"/>
    <property type="molecule type" value="Genomic_DNA"/>
</dbReference>
<comment type="catalytic activity">
    <reaction evidence="9 10">
        <text>uridine(1498) in 16S rRNA + S-adenosyl-L-methionine = N(3)-methyluridine(1498) in 16S rRNA + S-adenosyl-L-homocysteine + H(+)</text>
        <dbReference type="Rhea" id="RHEA:42920"/>
        <dbReference type="Rhea" id="RHEA-COMP:10283"/>
        <dbReference type="Rhea" id="RHEA-COMP:10284"/>
        <dbReference type="ChEBI" id="CHEBI:15378"/>
        <dbReference type="ChEBI" id="CHEBI:57856"/>
        <dbReference type="ChEBI" id="CHEBI:59789"/>
        <dbReference type="ChEBI" id="CHEBI:65315"/>
        <dbReference type="ChEBI" id="CHEBI:74502"/>
        <dbReference type="EC" id="2.1.1.193"/>
    </reaction>
</comment>
<evidence type="ECO:0000256" key="5">
    <source>
        <dbReference type="ARBA" id="ARBA00022603"/>
    </source>
</evidence>
<organism evidence="13">
    <name type="scientific">uncultured Dysgonomonas sp</name>
    <dbReference type="NCBI Taxonomy" id="206096"/>
    <lineage>
        <taxon>Bacteria</taxon>
        <taxon>Pseudomonadati</taxon>
        <taxon>Bacteroidota</taxon>
        <taxon>Bacteroidia</taxon>
        <taxon>Bacteroidales</taxon>
        <taxon>Dysgonomonadaceae</taxon>
        <taxon>Dysgonomonas</taxon>
        <taxon>environmental samples</taxon>
    </lineage>
</organism>
<accession>A0A212JXA4</accession>
<dbReference type="AlphaFoldDB" id="A0A212JXA4"/>
<evidence type="ECO:0000256" key="3">
    <source>
        <dbReference type="ARBA" id="ARBA00022490"/>
    </source>
</evidence>
<evidence type="ECO:0000256" key="9">
    <source>
        <dbReference type="ARBA" id="ARBA00047944"/>
    </source>
</evidence>
<comment type="similarity">
    <text evidence="2 10">Belongs to the RNA methyltransferase RsmE family.</text>
</comment>
<evidence type="ECO:0000256" key="2">
    <source>
        <dbReference type="ARBA" id="ARBA00005528"/>
    </source>
</evidence>
<dbReference type="NCBIfam" id="TIGR00046">
    <property type="entry name" value="RsmE family RNA methyltransferase"/>
    <property type="match status" value="1"/>
</dbReference>
<dbReference type="InterPro" id="IPR029028">
    <property type="entry name" value="Alpha/beta_knot_MTases"/>
</dbReference>
<dbReference type="Pfam" id="PF04452">
    <property type="entry name" value="Methyltrans_RNA"/>
    <property type="match status" value="1"/>
</dbReference>
<evidence type="ECO:0000256" key="4">
    <source>
        <dbReference type="ARBA" id="ARBA00022552"/>
    </source>
</evidence>
<dbReference type="NCBIfam" id="NF008702">
    <property type="entry name" value="PRK11713.6-1"/>
    <property type="match status" value="1"/>
</dbReference>